<proteinExistence type="predicted"/>
<name>A0ABZ2U9L9_9FLAO</name>
<dbReference type="Proteomes" id="UP001623852">
    <property type="component" value="Chromosome"/>
</dbReference>
<keyword evidence="3" id="KW-1133">Transmembrane helix</keyword>
<dbReference type="RefSeq" id="WP_406842980.1">
    <property type="nucleotide sequence ID" value="NZ_CP150845.1"/>
</dbReference>
<feature type="coiled-coil region" evidence="1">
    <location>
        <begin position="235"/>
        <end position="294"/>
    </location>
</feature>
<feature type="region of interest" description="Disordered" evidence="2">
    <location>
        <begin position="346"/>
        <end position="366"/>
    </location>
</feature>
<evidence type="ECO:0000313" key="5">
    <source>
        <dbReference type="Proteomes" id="UP001623852"/>
    </source>
</evidence>
<gene>
    <name evidence="4" type="ORF">AABD74_11730</name>
</gene>
<accession>A0ABZ2U9L9</accession>
<keyword evidence="5" id="KW-1185">Reference proteome</keyword>
<feature type="transmembrane region" description="Helical" evidence="3">
    <location>
        <begin position="377"/>
        <end position="398"/>
    </location>
</feature>
<evidence type="ECO:0000313" key="4">
    <source>
        <dbReference type="EMBL" id="WYZ17827.1"/>
    </source>
</evidence>
<evidence type="ECO:0000256" key="2">
    <source>
        <dbReference type="SAM" id="MobiDB-lite"/>
    </source>
</evidence>
<keyword evidence="3" id="KW-0472">Membrane</keyword>
<feature type="compositionally biased region" description="Polar residues" evidence="2">
    <location>
        <begin position="346"/>
        <end position="364"/>
    </location>
</feature>
<keyword evidence="3" id="KW-0812">Transmembrane</keyword>
<keyword evidence="1" id="KW-0175">Coiled coil</keyword>
<dbReference type="EMBL" id="CP150845">
    <property type="protein sequence ID" value="WYZ17827.1"/>
    <property type="molecule type" value="Genomic_DNA"/>
</dbReference>
<reference evidence="4 5" key="1">
    <citation type="submission" date="2024-03" db="EMBL/GenBank/DDBJ databases">
        <title>Flavobacterium soyae.</title>
        <authorList>
            <person name="Zheng W."/>
        </authorList>
    </citation>
    <scope>NUCLEOTIDE SEQUENCE [LARGE SCALE GENOMIC DNA]</scope>
    <source>
        <strain evidence="4 5">55</strain>
    </source>
</reference>
<protein>
    <submittedName>
        <fullName evidence="4">Uncharacterized protein</fullName>
    </submittedName>
</protein>
<sequence>MTQNIYLLAFGTFGNPYGFRQTFYLGNQNIAKSIKTFDLNTNAIKLFENSILYSIRKESVNGLNAIAYTKYSFAKEKNSDRGGTFVGASILFTNEIAEDNLTITKLNEFHEILVSKNIDDKTIMVNHSDDFTVDMPKDFDKLSFHLKNIDEPSNFRLSNSNLVVYSHIDENTLQQNLKKSLELLNNFDTIFFTDHEEIANFTVAKNLYKTIDEKGFNDEIQIVKEEKKKQRQIILHDFEKEFSELEENKKNNIRSLKESIEQNIKLHQENSRKIDESKKQVDVVENKYSEFSRKIKEAISYIHTDKKIEEIKLFHNENKREFINYINENTKPQYLNNLNNIQSKTDSTVRNQPTPDWLEPNNTFQKRKRGEKESSRTYIFFSILFFSLWLLTFLYFLFLDDINKLLLSA</sequence>
<evidence type="ECO:0000256" key="3">
    <source>
        <dbReference type="SAM" id="Phobius"/>
    </source>
</evidence>
<evidence type="ECO:0000256" key="1">
    <source>
        <dbReference type="SAM" id="Coils"/>
    </source>
</evidence>
<organism evidence="4 5">
    <name type="scientific">Flavobacterium soyae</name>
    <dbReference type="NCBI Taxonomy" id="2903098"/>
    <lineage>
        <taxon>Bacteria</taxon>
        <taxon>Pseudomonadati</taxon>
        <taxon>Bacteroidota</taxon>
        <taxon>Flavobacteriia</taxon>
        <taxon>Flavobacteriales</taxon>
        <taxon>Flavobacteriaceae</taxon>
        <taxon>Flavobacterium</taxon>
    </lineage>
</organism>